<dbReference type="InterPro" id="IPR009051">
    <property type="entry name" value="Helical_ferredxn"/>
</dbReference>
<keyword evidence="3" id="KW-0560">Oxidoreductase</keyword>
<dbReference type="EMBL" id="FNMV01000017">
    <property type="protein sequence ID" value="SDX88775.1"/>
    <property type="molecule type" value="Genomic_DNA"/>
</dbReference>
<dbReference type="Gene3D" id="1.20.950.20">
    <property type="entry name" value="Transmembrane di-heme cytochromes, Chain C"/>
    <property type="match status" value="1"/>
</dbReference>
<dbReference type="Proteomes" id="UP000198569">
    <property type="component" value="Unassembled WGS sequence"/>
</dbReference>
<dbReference type="PROSITE" id="PS00198">
    <property type="entry name" value="4FE4S_FER_1"/>
    <property type="match status" value="1"/>
</dbReference>
<dbReference type="GO" id="GO:0051539">
    <property type="term" value="F:4 iron, 4 sulfur cluster binding"/>
    <property type="evidence" value="ECO:0007669"/>
    <property type="project" value="UniProtKB-KW"/>
</dbReference>
<evidence type="ECO:0000256" key="5">
    <source>
        <dbReference type="ARBA" id="ARBA00023014"/>
    </source>
</evidence>
<keyword evidence="5" id="KW-0411">Iron-sulfur</keyword>
<feature type="transmembrane region" description="Helical" evidence="6">
    <location>
        <begin position="109"/>
        <end position="130"/>
    </location>
</feature>
<evidence type="ECO:0000256" key="4">
    <source>
        <dbReference type="ARBA" id="ARBA00023004"/>
    </source>
</evidence>
<feature type="domain" description="4Fe-4S ferredoxin-type" evidence="7">
    <location>
        <begin position="369"/>
        <end position="399"/>
    </location>
</feature>
<dbReference type="GO" id="GO:0046872">
    <property type="term" value="F:metal ion binding"/>
    <property type="evidence" value="ECO:0007669"/>
    <property type="project" value="UniProtKB-KW"/>
</dbReference>
<dbReference type="SUPFAM" id="SSF46548">
    <property type="entry name" value="alpha-helical ferredoxin"/>
    <property type="match status" value="1"/>
</dbReference>
<keyword evidence="2" id="KW-0479">Metal-binding</keyword>
<keyword evidence="6" id="KW-0472">Membrane</keyword>
<evidence type="ECO:0000256" key="6">
    <source>
        <dbReference type="SAM" id="Phobius"/>
    </source>
</evidence>
<feature type="transmembrane region" description="Helical" evidence="6">
    <location>
        <begin position="65"/>
        <end position="89"/>
    </location>
</feature>
<feature type="transmembrane region" description="Helical" evidence="6">
    <location>
        <begin position="151"/>
        <end position="169"/>
    </location>
</feature>
<dbReference type="GO" id="GO:0005886">
    <property type="term" value="C:plasma membrane"/>
    <property type="evidence" value="ECO:0007669"/>
    <property type="project" value="TreeGrafter"/>
</dbReference>
<dbReference type="PROSITE" id="PS51379">
    <property type="entry name" value="4FE4S_FER_2"/>
    <property type="match status" value="2"/>
</dbReference>
<evidence type="ECO:0000259" key="7">
    <source>
        <dbReference type="PROSITE" id="PS51379"/>
    </source>
</evidence>
<dbReference type="SUPFAM" id="SSF103501">
    <property type="entry name" value="Respiratory nitrate reductase 1 gamma chain"/>
    <property type="match status" value="1"/>
</dbReference>
<dbReference type="PANTHER" id="PTHR43255:SF1">
    <property type="entry name" value="IRON-SULFUR-BINDING OXIDOREDUCTASE FADF-RELATED"/>
    <property type="match status" value="1"/>
</dbReference>
<feature type="domain" description="4Fe-4S ferredoxin-type" evidence="7">
    <location>
        <begin position="304"/>
        <end position="335"/>
    </location>
</feature>
<dbReference type="AlphaFoldDB" id="A0A1H3FD04"/>
<dbReference type="InterPro" id="IPR017900">
    <property type="entry name" value="4Fe4S_Fe_S_CS"/>
</dbReference>
<organism evidence="8 9">
    <name type="scientific">Flavobacterium degerlachei</name>
    <dbReference type="NCBI Taxonomy" id="229203"/>
    <lineage>
        <taxon>Bacteria</taxon>
        <taxon>Pseudomonadati</taxon>
        <taxon>Bacteroidota</taxon>
        <taxon>Flavobacteriia</taxon>
        <taxon>Flavobacteriales</taxon>
        <taxon>Flavobacteriaceae</taxon>
        <taxon>Flavobacterium</taxon>
    </lineage>
</organism>
<feature type="transmembrane region" description="Helical" evidence="6">
    <location>
        <begin position="6"/>
        <end position="24"/>
    </location>
</feature>
<dbReference type="InterPro" id="IPR017896">
    <property type="entry name" value="4Fe4S_Fe-S-bd"/>
</dbReference>
<keyword evidence="9" id="KW-1185">Reference proteome</keyword>
<dbReference type="InterPro" id="IPR051460">
    <property type="entry name" value="HdrC_iron-sulfur_subunit"/>
</dbReference>
<keyword evidence="4" id="KW-0408">Iron</keyword>
<evidence type="ECO:0000256" key="1">
    <source>
        <dbReference type="ARBA" id="ARBA00022485"/>
    </source>
</evidence>
<feature type="transmembrane region" description="Helical" evidence="6">
    <location>
        <begin position="216"/>
        <end position="234"/>
    </location>
</feature>
<dbReference type="InterPro" id="IPR036197">
    <property type="entry name" value="NarG-like_sf"/>
</dbReference>
<name>A0A1H3FD04_9FLAO</name>
<dbReference type="GO" id="GO:0016491">
    <property type="term" value="F:oxidoreductase activity"/>
    <property type="evidence" value="ECO:0007669"/>
    <property type="project" value="UniProtKB-KW"/>
</dbReference>
<sequence>MSYLDNILFAVLLVIGFGYFFRNINKIKRNINLGIDIDRKDNPSARWKNMAMIAMGQSKMVKRPIAGALHIVVYLGFIIINIELLEIIIDGLFGTHRFFAFMGSFYDVLIGSFEILAILVIVAVVVFWIRRNVIKLKRFVMGDLKGFPKNDANYILYFEVVLMTLFLLMDASDLHLQNVSGGFSHFIKAGSFPISQFIEPLFNGMANETVMLLFEVFWWIHIAGILVFMNYLYFSKHLHILLAFPNTYFADLNPLGQFDNLEAVTKEVKMMMDPNADPFAAAPAPAEGEVPAKFGASDIQDLNWVQLLNAYTCTECGRCTSACPANITGKKLSPRKIMMDTRDRMEEVGKNIDANKGVFIPDNKTLLNDYITAEELWACTSCNACVEECPVNISPLSIIMDMRRYLVMEQSAAPMPLNAMMTNIENNGAPWQYNQQDRLNWKNEN</sequence>
<accession>A0A1H3FD04</accession>
<dbReference type="Pfam" id="PF13187">
    <property type="entry name" value="Fer4_9"/>
    <property type="match status" value="1"/>
</dbReference>
<evidence type="ECO:0000256" key="2">
    <source>
        <dbReference type="ARBA" id="ARBA00022723"/>
    </source>
</evidence>
<keyword evidence="6" id="KW-1133">Transmembrane helix</keyword>
<evidence type="ECO:0000256" key="3">
    <source>
        <dbReference type="ARBA" id="ARBA00023002"/>
    </source>
</evidence>
<gene>
    <name evidence="8" type="ORF">SAMN05444338_11761</name>
</gene>
<keyword evidence="6" id="KW-0812">Transmembrane</keyword>
<reference evidence="9" key="1">
    <citation type="submission" date="2016-10" db="EMBL/GenBank/DDBJ databases">
        <authorList>
            <person name="Varghese N."/>
            <person name="Submissions S."/>
        </authorList>
    </citation>
    <scope>NUCLEOTIDE SEQUENCE [LARGE SCALE GENOMIC DNA]</scope>
    <source>
        <strain evidence="9">DSM 15718</strain>
    </source>
</reference>
<protein>
    <submittedName>
        <fullName evidence="8">4Fe-4S dicluster domain-containing protein</fullName>
    </submittedName>
</protein>
<dbReference type="RefSeq" id="WP_091434823.1">
    <property type="nucleotide sequence ID" value="NZ_FNMV01000017.1"/>
</dbReference>
<proteinExistence type="predicted"/>
<evidence type="ECO:0000313" key="8">
    <source>
        <dbReference type="EMBL" id="SDX88775.1"/>
    </source>
</evidence>
<evidence type="ECO:0000313" key="9">
    <source>
        <dbReference type="Proteomes" id="UP000198569"/>
    </source>
</evidence>
<dbReference type="OrthoDB" id="9769677at2"/>
<dbReference type="PANTHER" id="PTHR43255">
    <property type="entry name" value="IRON-SULFUR-BINDING OXIDOREDUCTASE FADF-RELATED-RELATED"/>
    <property type="match status" value="1"/>
</dbReference>
<dbReference type="STRING" id="229203.SAMN05444338_11761"/>
<dbReference type="Gene3D" id="1.10.1060.10">
    <property type="entry name" value="Alpha-helical ferredoxin"/>
    <property type="match status" value="1"/>
</dbReference>
<keyword evidence="1" id="KW-0004">4Fe-4S</keyword>